<dbReference type="InterPro" id="IPR003010">
    <property type="entry name" value="C-N_Hydrolase"/>
</dbReference>
<dbReference type="SUPFAM" id="SSF56317">
    <property type="entry name" value="Carbon-nitrogen hydrolase"/>
    <property type="match status" value="1"/>
</dbReference>
<dbReference type="PROSITE" id="PS50263">
    <property type="entry name" value="CN_HYDROLASE"/>
    <property type="match status" value="1"/>
</dbReference>
<dbReference type="Gene3D" id="3.60.110.10">
    <property type="entry name" value="Carbon-nitrogen hydrolase"/>
    <property type="match status" value="1"/>
</dbReference>
<dbReference type="PANTHER" id="PTHR43674">
    <property type="entry name" value="NITRILASE C965.09-RELATED"/>
    <property type="match status" value="1"/>
</dbReference>
<evidence type="ECO:0000313" key="4">
    <source>
        <dbReference type="Proteomes" id="UP001107558"/>
    </source>
</evidence>
<gene>
    <name evidence="3" type="ORF">PVAND_004304</name>
</gene>
<organism evidence="3 4">
    <name type="scientific">Polypedilum vanderplanki</name>
    <name type="common">Sleeping chironomid midge</name>
    <dbReference type="NCBI Taxonomy" id="319348"/>
    <lineage>
        <taxon>Eukaryota</taxon>
        <taxon>Metazoa</taxon>
        <taxon>Ecdysozoa</taxon>
        <taxon>Arthropoda</taxon>
        <taxon>Hexapoda</taxon>
        <taxon>Insecta</taxon>
        <taxon>Pterygota</taxon>
        <taxon>Neoptera</taxon>
        <taxon>Endopterygota</taxon>
        <taxon>Diptera</taxon>
        <taxon>Nematocera</taxon>
        <taxon>Chironomoidea</taxon>
        <taxon>Chironomidae</taxon>
        <taxon>Chironominae</taxon>
        <taxon>Polypedilum</taxon>
        <taxon>Polypedilum</taxon>
    </lineage>
</organism>
<proteinExistence type="predicted"/>
<dbReference type="InterPro" id="IPR050345">
    <property type="entry name" value="Aliph_Amidase/BUP"/>
</dbReference>
<dbReference type="Pfam" id="PF00795">
    <property type="entry name" value="CN_hydrolase"/>
    <property type="match status" value="1"/>
</dbReference>
<keyword evidence="4" id="KW-1185">Reference proteome</keyword>
<dbReference type="GO" id="GO:0016811">
    <property type="term" value="F:hydrolase activity, acting on carbon-nitrogen (but not peptide) bonds, in linear amides"/>
    <property type="evidence" value="ECO:0007669"/>
    <property type="project" value="UniProtKB-ARBA"/>
</dbReference>
<dbReference type="EMBL" id="JADBJN010000002">
    <property type="protein sequence ID" value="KAG5674328.1"/>
    <property type="molecule type" value="Genomic_DNA"/>
</dbReference>
<comment type="caution">
    <text evidence="3">The sequence shown here is derived from an EMBL/GenBank/DDBJ whole genome shotgun (WGS) entry which is preliminary data.</text>
</comment>
<evidence type="ECO:0000256" key="1">
    <source>
        <dbReference type="ARBA" id="ARBA00022801"/>
    </source>
</evidence>
<dbReference type="AlphaFoldDB" id="A0A9J6BXA5"/>
<feature type="domain" description="CN hydrolase" evidence="2">
    <location>
        <begin position="38"/>
        <end position="287"/>
    </location>
</feature>
<dbReference type="OrthoDB" id="412018at2759"/>
<dbReference type="PANTHER" id="PTHR43674:SF2">
    <property type="entry name" value="BETA-UREIDOPROPIONASE"/>
    <property type="match status" value="1"/>
</dbReference>
<reference evidence="3" key="1">
    <citation type="submission" date="2021-03" db="EMBL/GenBank/DDBJ databases">
        <title>Chromosome level genome of the anhydrobiotic midge Polypedilum vanderplanki.</title>
        <authorList>
            <person name="Yoshida Y."/>
            <person name="Kikawada T."/>
            <person name="Gusev O."/>
        </authorList>
    </citation>
    <scope>NUCLEOTIDE SEQUENCE</scope>
    <source>
        <strain evidence="3">NIAS01</strain>
        <tissue evidence="3">Whole body or cell culture</tissue>
    </source>
</reference>
<keyword evidence="1" id="KW-0378">Hydrolase</keyword>
<evidence type="ECO:0000259" key="2">
    <source>
        <dbReference type="PROSITE" id="PS50263"/>
    </source>
</evidence>
<accession>A0A9J6BXA5</accession>
<protein>
    <recommendedName>
        <fullName evidence="2">CN hydrolase domain-containing protein</fullName>
    </recommendedName>
</protein>
<evidence type="ECO:0000313" key="3">
    <source>
        <dbReference type="EMBL" id="KAG5674328.1"/>
    </source>
</evidence>
<sequence>MSETSEVKISLNAQKIANENDFTIKSCKFDTSTNPRNVKIAIFQTKFPQTQKKFRDNQNELFENVEKMCVAASKENVNILAFPELFSMPYPFYSLNTNNWNEIVENDHTFEFLLKIALNYKFLIIGSILEISDEKFYNTCLLISSNGKIIGKYRKHHMPPIEKSHLSSGSYESSVFDTEYGKIGILICYERHYPFKSKILGLKGAEIIFNPSSEDVNSLSERLWFVENLNTAVANGIFCVSINRCGEENFGKHSLKYFGSSYVASPFGIISSHLSQQQGILITEIDLNLIEKARKEISFHNNQKLSDFVKDLNELEKSNNNK</sequence>
<name>A0A9J6BXA5_POLVA</name>
<dbReference type="InterPro" id="IPR036526">
    <property type="entry name" value="C-N_Hydrolase_sf"/>
</dbReference>
<dbReference type="Proteomes" id="UP001107558">
    <property type="component" value="Chromosome 2"/>
</dbReference>